<dbReference type="AlphaFoldDB" id="A0A6L9UGW9"/>
<dbReference type="PANTHER" id="PTHR46796">
    <property type="entry name" value="HTH-TYPE TRANSCRIPTIONAL ACTIVATOR RHAS-RELATED"/>
    <property type="match status" value="1"/>
</dbReference>
<dbReference type="InterPro" id="IPR009057">
    <property type="entry name" value="Homeodomain-like_sf"/>
</dbReference>
<keyword evidence="1" id="KW-0805">Transcription regulation</keyword>
<evidence type="ECO:0000256" key="1">
    <source>
        <dbReference type="ARBA" id="ARBA00023015"/>
    </source>
</evidence>
<comment type="caution">
    <text evidence="5">The sequence shown here is derived from an EMBL/GenBank/DDBJ whole genome shotgun (WGS) entry which is preliminary data.</text>
</comment>
<dbReference type="GO" id="GO:0003700">
    <property type="term" value="F:DNA-binding transcription factor activity"/>
    <property type="evidence" value="ECO:0007669"/>
    <property type="project" value="InterPro"/>
</dbReference>
<dbReference type="Pfam" id="PF12833">
    <property type="entry name" value="HTH_18"/>
    <property type="match status" value="1"/>
</dbReference>
<dbReference type="SUPFAM" id="SSF46689">
    <property type="entry name" value="Homeodomain-like"/>
    <property type="match status" value="2"/>
</dbReference>
<dbReference type="InterPro" id="IPR018060">
    <property type="entry name" value="HTH_AraC"/>
</dbReference>
<dbReference type="PROSITE" id="PS00041">
    <property type="entry name" value="HTH_ARAC_FAMILY_1"/>
    <property type="match status" value="1"/>
</dbReference>
<dbReference type="InterPro" id="IPR050204">
    <property type="entry name" value="AraC_XylS_family_regulators"/>
</dbReference>
<dbReference type="GO" id="GO:0043565">
    <property type="term" value="F:sequence-specific DNA binding"/>
    <property type="evidence" value="ECO:0007669"/>
    <property type="project" value="InterPro"/>
</dbReference>
<feature type="domain" description="HTH araC/xylS-type" evidence="4">
    <location>
        <begin position="195"/>
        <end position="293"/>
    </location>
</feature>
<dbReference type="RefSeq" id="WP_163994668.1">
    <property type="nucleotide sequence ID" value="NZ_WUEY01000043.1"/>
</dbReference>
<dbReference type="Gene3D" id="1.10.10.60">
    <property type="entry name" value="Homeodomain-like"/>
    <property type="match status" value="2"/>
</dbReference>
<evidence type="ECO:0000313" key="6">
    <source>
        <dbReference type="Proteomes" id="UP000483035"/>
    </source>
</evidence>
<dbReference type="PRINTS" id="PR00032">
    <property type="entry name" value="HTHARAC"/>
</dbReference>
<evidence type="ECO:0000256" key="2">
    <source>
        <dbReference type="ARBA" id="ARBA00023125"/>
    </source>
</evidence>
<name>A0A6L9UGW9_9HYPH</name>
<accession>A0A6L9UGW9</accession>
<proteinExistence type="predicted"/>
<dbReference type="InterPro" id="IPR018062">
    <property type="entry name" value="HTH_AraC-typ_CS"/>
</dbReference>
<dbReference type="EMBL" id="WUEY01000043">
    <property type="protein sequence ID" value="NEI74874.1"/>
    <property type="molecule type" value="Genomic_DNA"/>
</dbReference>
<dbReference type="PROSITE" id="PS01124">
    <property type="entry name" value="HTH_ARAC_FAMILY_2"/>
    <property type="match status" value="1"/>
</dbReference>
<evidence type="ECO:0000313" key="5">
    <source>
        <dbReference type="EMBL" id="NEI74874.1"/>
    </source>
</evidence>
<keyword evidence="3" id="KW-0804">Transcription</keyword>
<evidence type="ECO:0000259" key="4">
    <source>
        <dbReference type="PROSITE" id="PS01124"/>
    </source>
</evidence>
<sequence length="296" mass="33415">MVATRAFDPFSIRRAEHFTLSHESAAWRSVRADLIRRTGVGRQETSITADDHTILLNVGGMAKEGEDYVDGRRIAFTQRRVGSLSFIPANHTWTGWDNGDPTASHLVITIDKRFISDHFENVPGVHLDRLTPALGFQDPPAQFAARRIRSEISLQDPMSILQVESHAAIIFGQLFRLSGQRRPYLKGGLAPKALHDILEKIETSLDRVITLAELARQTGLSEYHMCRAFRLSMGTSPHAFISQRRLERASDMLRFSSHSITEIASLCGYYSSSHFSSAFRREMSISPTQYRTAWKK</sequence>
<organism evidence="5 6">
    <name type="scientific">Rhizobium lusitanum</name>
    <dbReference type="NCBI Taxonomy" id="293958"/>
    <lineage>
        <taxon>Bacteria</taxon>
        <taxon>Pseudomonadati</taxon>
        <taxon>Pseudomonadota</taxon>
        <taxon>Alphaproteobacteria</taxon>
        <taxon>Hyphomicrobiales</taxon>
        <taxon>Rhizobiaceae</taxon>
        <taxon>Rhizobium/Agrobacterium group</taxon>
        <taxon>Rhizobium</taxon>
    </lineage>
</organism>
<evidence type="ECO:0000256" key="3">
    <source>
        <dbReference type="ARBA" id="ARBA00023163"/>
    </source>
</evidence>
<dbReference type="PANTHER" id="PTHR46796:SF6">
    <property type="entry name" value="ARAC SUBFAMILY"/>
    <property type="match status" value="1"/>
</dbReference>
<dbReference type="SMART" id="SM00342">
    <property type="entry name" value="HTH_ARAC"/>
    <property type="match status" value="1"/>
</dbReference>
<reference evidence="5 6" key="1">
    <citation type="submission" date="2019-12" db="EMBL/GenBank/DDBJ databases">
        <title>Rhizobium genotypes associated with high levels of biological nitrogen fixation by grain legumes in a temperate-maritime cropping system.</title>
        <authorList>
            <person name="Maluk M."/>
            <person name="Francesc Ferrando Molina F."/>
            <person name="Lopez Del Egido L."/>
            <person name="Lafos M."/>
            <person name="Langarica-Fuentes A."/>
            <person name="Gebre Yohannes G."/>
            <person name="Young M.W."/>
            <person name="Martin P."/>
            <person name="Gantlett R."/>
            <person name="Kenicer G."/>
            <person name="Hawes C."/>
            <person name="Begg G.S."/>
            <person name="Quilliam R.S."/>
            <person name="Squire G.R."/>
            <person name="Poole P.S."/>
            <person name="Young P.W."/>
            <person name="Iannetta P.M."/>
            <person name="James E.K."/>
        </authorList>
    </citation>
    <scope>NUCLEOTIDE SEQUENCE [LARGE SCALE GENOMIC DNA]</scope>
    <source>
        <strain evidence="5 6">JHI1118</strain>
    </source>
</reference>
<dbReference type="Proteomes" id="UP000483035">
    <property type="component" value="Unassembled WGS sequence"/>
</dbReference>
<protein>
    <submittedName>
        <fullName evidence="5">Helix-turn-helix domain-containing protein</fullName>
    </submittedName>
</protein>
<dbReference type="InterPro" id="IPR020449">
    <property type="entry name" value="Tscrpt_reg_AraC-type_HTH"/>
</dbReference>
<keyword evidence="2" id="KW-0238">DNA-binding</keyword>
<gene>
    <name evidence="5" type="ORF">GR212_35670</name>
</gene>